<dbReference type="Pfam" id="PF01213">
    <property type="entry name" value="CAP_N-CM"/>
    <property type="match status" value="1"/>
</dbReference>
<name>A0A8C2A572_CYPCA</name>
<dbReference type="Proteomes" id="UP000694700">
    <property type="component" value="Unplaced"/>
</dbReference>
<dbReference type="Ensembl" id="ENSCCRT00015102854.1">
    <property type="protein sequence ID" value="ENSCCRP00015099627.1"/>
    <property type="gene ID" value="ENSCCRG00015040038.1"/>
</dbReference>
<organism evidence="1 2">
    <name type="scientific">Cyprinus carpio</name>
    <name type="common">Common carp</name>
    <dbReference type="NCBI Taxonomy" id="7962"/>
    <lineage>
        <taxon>Eukaryota</taxon>
        <taxon>Metazoa</taxon>
        <taxon>Chordata</taxon>
        <taxon>Craniata</taxon>
        <taxon>Vertebrata</taxon>
        <taxon>Euteleostomi</taxon>
        <taxon>Actinopterygii</taxon>
        <taxon>Neopterygii</taxon>
        <taxon>Teleostei</taxon>
        <taxon>Ostariophysi</taxon>
        <taxon>Cypriniformes</taxon>
        <taxon>Cyprinidae</taxon>
        <taxon>Cyprininae</taxon>
        <taxon>Cyprinus</taxon>
    </lineage>
</organism>
<dbReference type="InterPro" id="IPR013992">
    <property type="entry name" value="Adenylate_cyclase-assoc_CAP_N"/>
</dbReference>
<sequence>TVVMEALVERLEQAVVRLEAVAIKLQNCPGGLVNGDISSESESMEAFDHLLSGPVSEYLRTSTAIGGDVAKHVSVSGCEYQCQCRFYRETRIQTEDEQR</sequence>
<dbReference type="PROSITE" id="PS01088">
    <property type="entry name" value="CAP_1"/>
    <property type="match status" value="1"/>
</dbReference>
<protein>
    <submittedName>
        <fullName evidence="1">Uncharacterized protein</fullName>
    </submittedName>
</protein>
<evidence type="ECO:0000313" key="2">
    <source>
        <dbReference type="Proteomes" id="UP000694700"/>
    </source>
</evidence>
<proteinExistence type="predicted"/>
<dbReference type="InterPro" id="IPR018106">
    <property type="entry name" value="CAP_CS_N"/>
</dbReference>
<evidence type="ECO:0000313" key="1">
    <source>
        <dbReference type="Ensembl" id="ENSCCRP00015099627.1"/>
    </source>
</evidence>
<accession>A0A8C2A572</accession>
<dbReference type="GO" id="GO:0007010">
    <property type="term" value="P:cytoskeleton organization"/>
    <property type="evidence" value="ECO:0007669"/>
    <property type="project" value="InterPro"/>
</dbReference>
<reference evidence="1" key="1">
    <citation type="submission" date="2025-08" db="UniProtKB">
        <authorList>
            <consortium name="Ensembl"/>
        </authorList>
    </citation>
    <scope>IDENTIFICATION</scope>
</reference>
<dbReference type="GO" id="GO:0003779">
    <property type="term" value="F:actin binding"/>
    <property type="evidence" value="ECO:0007669"/>
    <property type="project" value="InterPro"/>
</dbReference>
<dbReference type="AlphaFoldDB" id="A0A8C2A572"/>